<name>A0A939E204_9CORY</name>
<dbReference type="PANTHER" id="PTHR11757">
    <property type="entry name" value="PROTEASE FAMILY S9A OLIGOPEPTIDASE"/>
    <property type="match status" value="1"/>
</dbReference>
<evidence type="ECO:0000259" key="6">
    <source>
        <dbReference type="Pfam" id="PF00326"/>
    </source>
</evidence>
<comment type="similarity">
    <text evidence="1">Belongs to the peptidase S9A family.</text>
</comment>
<dbReference type="RefSeq" id="WP_207279527.1">
    <property type="nucleotide sequence ID" value="NZ_JAFLEQ010000017.1"/>
</dbReference>
<feature type="region of interest" description="Disordered" evidence="5">
    <location>
        <begin position="1"/>
        <end position="30"/>
    </location>
</feature>
<dbReference type="Pfam" id="PF00326">
    <property type="entry name" value="Peptidase_S9"/>
    <property type="match status" value="1"/>
</dbReference>
<comment type="caution">
    <text evidence="8">The sequence shown here is derived from an EMBL/GenBank/DDBJ whole genome shotgun (WGS) entry which is preliminary data.</text>
</comment>
<evidence type="ECO:0000256" key="4">
    <source>
        <dbReference type="ARBA" id="ARBA00022825"/>
    </source>
</evidence>
<dbReference type="PRINTS" id="PR00862">
    <property type="entry name" value="PROLIGOPTASE"/>
</dbReference>
<dbReference type="SUPFAM" id="SSF53474">
    <property type="entry name" value="alpha/beta-Hydrolases"/>
    <property type="match status" value="1"/>
</dbReference>
<proteinExistence type="inferred from homology"/>
<evidence type="ECO:0000256" key="5">
    <source>
        <dbReference type="SAM" id="MobiDB-lite"/>
    </source>
</evidence>
<evidence type="ECO:0000256" key="1">
    <source>
        <dbReference type="ARBA" id="ARBA00005228"/>
    </source>
</evidence>
<evidence type="ECO:0000313" key="8">
    <source>
        <dbReference type="EMBL" id="MBN9645041.1"/>
    </source>
</evidence>
<dbReference type="EMBL" id="JAFLEQ010000017">
    <property type="protein sequence ID" value="MBN9645041.1"/>
    <property type="molecule type" value="Genomic_DNA"/>
</dbReference>
<keyword evidence="2" id="KW-0645">Protease</keyword>
<feature type="compositionally biased region" description="Pro residues" evidence="5">
    <location>
        <begin position="12"/>
        <end position="21"/>
    </location>
</feature>
<dbReference type="Gene3D" id="2.130.10.120">
    <property type="entry name" value="Prolyl oligopeptidase, N-terminal domain"/>
    <property type="match status" value="1"/>
</dbReference>
<dbReference type="AlphaFoldDB" id="A0A939E204"/>
<evidence type="ECO:0000313" key="9">
    <source>
        <dbReference type="Proteomes" id="UP000664332"/>
    </source>
</evidence>
<dbReference type="InterPro" id="IPR002470">
    <property type="entry name" value="Peptidase_S9A"/>
</dbReference>
<accession>A0A939E204</accession>
<evidence type="ECO:0000256" key="2">
    <source>
        <dbReference type="ARBA" id="ARBA00022670"/>
    </source>
</evidence>
<organism evidence="8 9">
    <name type="scientific">Corynebacterium mendelii</name>
    <dbReference type="NCBI Taxonomy" id="2765362"/>
    <lineage>
        <taxon>Bacteria</taxon>
        <taxon>Bacillati</taxon>
        <taxon>Actinomycetota</taxon>
        <taxon>Actinomycetes</taxon>
        <taxon>Mycobacteriales</taxon>
        <taxon>Corynebacteriaceae</taxon>
        <taxon>Corynebacterium</taxon>
    </lineage>
</organism>
<feature type="domain" description="Peptidase S9 prolyl oligopeptidase catalytic" evidence="6">
    <location>
        <begin position="504"/>
        <end position="712"/>
    </location>
</feature>
<dbReference type="InterPro" id="IPR051543">
    <property type="entry name" value="Serine_Peptidase_S9A"/>
</dbReference>
<feature type="domain" description="Peptidase S9A N-terminal" evidence="7">
    <location>
        <begin position="18"/>
        <end position="439"/>
    </location>
</feature>
<dbReference type="GO" id="GO:0004252">
    <property type="term" value="F:serine-type endopeptidase activity"/>
    <property type="evidence" value="ECO:0007669"/>
    <property type="project" value="InterPro"/>
</dbReference>
<dbReference type="Pfam" id="PF02897">
    <property type="entry name" value="Peptidase_S9_N"/>
    <property type="match status" value="1"/>
</dbReference>
<dbReference type="Proteomes" id="UP000664332">
    <property type="component" value="Unassembled WGS sequence"/>
</dbReference>
<protein>
    <submittedName>
        <fullName evidence="8">S9 family peptidase</fullName>
    </submittedName>
</protein>
<gene>
    <name evidence="8" type="ORF">JZY06_10545</name>
</gene>
<dbReference type="SUPFAM" id="SSF50993">
    <property type="entry name" value="Peptidase/esterase 'gauge' domain"/>
    <property type="match status" value="1"/>
</dbReference>
<dbReference type="GO" id="GO:0006508">
    <property type="term" value="P:proteolysis"/>
    <property type="evidence" value="ECO:0007669"/>
    <property type="project" value="UniProtKB-KW"/>
</dbReference>
<dbReference type="PANTHER" id="PTHR11757:SF19">
    <property type="entry name" value="PROLYL ENDOPEPTIDASE-LIKE"/>
    <property type="match status" value="1"/>
</dbReference>
<dbReference type="InterPro" id="IPR023302">
    <property type="entry name" value="Pept_S9A_N"/>
</dbReference>
<evidence type="ECO:0000259" key="7">
    <source>
        <dbReference type="Pfam" id="PF02897"/>
    </source>
</evidence>
<feature type="compositionally biased region" description="Low complexity" evidence="5">
    <location>
        <begin position="1"/>
        <end position="11"/>
    </location>
</feature>
<dbReference type="InterPro" id="IPR029058">
    <property type="entry name" value="AB_hydrolase_fold"/>
</dbReference>
<dbReference type="InterPro" id="IPR001375">
    <property type="entry name" value="Peptidase_S9_cat"/>
</dbReference>
<keyword evidence="3" id="KW-0378">Hydrolase</keyword>
<keyword evidence="4" id="KW-0720">Serine protease</keyword>
<sequence length="717" mass="79470">MSDNAATRPTAPTGPVPPVAPKHPTVRRFHGNDFSDDYEWMRDKTSRETLDYLEAENAYTDSVTAPLEGLREAIVEEMKTRVKQTDMSVPVRMGGHWYYARTREGSSYPLSCRLAVTPGADAWTPPVISDDESPAGEQVLLDQNVLAEGEEFFQIGCMSVTTSGDYLAYSTDTTGDERFTMHFKDLRSGDLLADELTGLFYGGGWVGEDYFFYVKCDQAWRPYSVWRHRMGTPQERDVCVFTEADEKFWVDVSTTRSEKYIVIEVGSKLTGEAHILEADNPTGQFRCVMERTPGVDYSVDHAVVRGDDRLVVVHNANGVNYEVAEGPVDGFTSIEELSVLVPHDDTVRIEGVDCFRDHLTLGYRKDAIGRIATMNLDPETGYTEFSEIPFDEELYTAGSGGNPEWDAPVIRLGYTSWITPNQVWDYRPATGEKTLLKQQEVGGGYNPDDYIAERMWATATDGTRIPVSVIRRKDVTLDTPRPVILYGYGSYEASNDPGFSVMGLSALNRGVVSVQAHVRGGGEMGRAWYDAGKMLSKTNTFDDFIAVADFLIEQGITTPELLAAEGASAGGLLMGAVANRGGDRFTAIAAIVPFVDPLTSMLMPELPLTVTEWEEWGDPLHDTTVYDYMRSYSPYENVTAKHYPDILAVTNINDTRVLYVEPAKWIAKLRATATGGQFLLKVRMAGGHGGVSGRYDKWRESAFAAAWLINKVTGKTS</sequence>
<dbReference type="Gene3D" id="3.40.50.1820">
    <property type="entry name" value="alpha/beta hydrolase"/>
    <property type="match status" value="1"/>
</dbReference>
<reference evidence="8" key="1">
    <citation type="submission" date="2021-03" db="EMBL/GenBank/DDBJ databases">
        <authorList>
            <person name="Sun Q."/>
        </authorList>
    </citation>
    <scope>NUCLEOTIDE SEQUENCE</scope>
    <source>
        <strain evidence="8">CCM 8862</strain>
    </source>
</reference>
<keyword evidence="9" id="KW-1185">Reference proteome</keyword>
<evidence type="ECO:0000256" key="3">
    <source>
        <dbReference type="ARBA" id="ARBA00022801"/>
    </source>
</evidence>